<proteinExistence type="predicted"/>
<name>A0AAX4HTM0_9BACT</name>
<keyword evidence="1" id="KW-1133">Transmembrane helix</keyword>
<feature type="transmembrane region" description="Helical" evidence="1">
    <location>
        <begin position="133"/>
        <end position="154"/>
    </location>
</feature>
<dbReference type="Proteomes" id="UP001324634">
    <property type="component" value="Chromosome"/>
</dbReference>
<sequence>MQFQQDFKGPQSNMHFNFPEVQDFEPEYMPEVISPVFIDTSVSVSYSKQSWFKKMLALPRVASFVLESLEKISSFSNDINNSVSKVASRVSILEASQGDFRSLNDRLQQVEMKVTDLPEMNLQIQELTKKNRIITIAMLVMALVNLGLAAFLFIK</sequence>
<keyword evidence="1" id="KW-0812">Transmembrane</keyword>
<evidence type="ECO:0008006" key="4">
    <source>
        <dbReference type="Google" id="ProtNLM"/>
    </source>
</evidence>
<dbReference type="AlphaFoldDB" id="A0AAX4HTM0"/>
<dbReference type="RefSeq" id="WP_321398867.1">
    <property type="nucleotide sequence ID" value="NZ_CP139487.1"/>
</dbReference>
<organism evidence="2 3">
    <name type="scientific">Peredibacter starrii</name>
    <dbReference type="NCBI Taxonomy" id="28202"/>
    <lineage>
        <taxon>Bacteria</taxon>
        <taxon>Pseudomonadati</taxon>
        <taxon>Bdellovibrionota</taxon>
        <taxon>Bacteriovoracia</taxon>
        <taxon>Bacteriovoracales</taxon>
        <taxon>Bacteriovoracaceae</taxon>
        <taxon>Peredibacter</taxon>
    </lineage>
</organism>
<gene>
    <name evidence="2" type="ORF">SOO65_07285</name>
</gene>
<evidence type="ECO:0000256" key="1">
    <source>
        <dbReference type="SAM" id="Phobius"/>
    </source>
</evidence>
<dbReference type="EMBL" id="CP139487">
    <property type="protein sequence ID" value="WPU66545.1"/>
    <property type="molecule type" value="Genomic_DNA"/>
</dbReference>
<evidence type="ECO:0000313" key="2">
    <source>
        <dbReference type="EMBL" id="WPU66545.1"/>
    </source>
</evidence>
<reference evidence="2 3" key="1">
    <citation type="submission" date="2023-11" db="EMBL/GenBank/DDBJ databases">
        <title>Peredibacter starrii A3.12.</title>
        <authorList>
            <person name="Mitchell R.J."/>
        </authorList>
    </citation>
    <scope>NUCLEOTIDE SEQUENCE [LARGE SCALE GENOMIC DNA]</scope>
    <source>
        <strain evidence="2 3">A3.12</strain>
    </source>
</reference>
<protein>
    <recommendedName>
        <fullName evidence="4">Methyl-accepting chemotaxis protein</fullName>
    </recommendedName>
</protein>
<dbReference type="KEGG" id="psti:SOO65_07285"/>
<keyword evidence="3" id="KW-1185">Reference proteome</keyword>
<evidence type="ECO:0000313" key="3">
    <source>
        <dbReference type="Proteomes" id="UP001324634"/>
    </source>
</evidence>
<keyword evidence="1" id="KW-0472">Membrane</keyword>
<accession>A0AAX4HTM0</accession>